<evidence type="ECO:0000256" key="1">
    <source>
        <dbReference type="SAM" id="Phobius"/>
    </source>
</evidence>
<dbReference type="SUPFAM" id="SSF52980">
    <property type="entry name" value="Restriction endonuclease-like"/>
    <property type="match status" value="1"/>
</dbReference>
<dbReference type="InterPro" id="IPR011335">
    <property type="entry name" value="Restrct_endonuc-II-like"/>
</dbReference>
<dbReference type="Proteomes" id="UP001138793">
    <property type="component" value="Unassembled WGS sequence"/>
</dbReference>
<dbReference type="GO" id="GO:0003677">
    <property type="term" value="F:DNA binding"/>
    <property type="evidence" value="ECO:0007669"/>
    <property type="project" value="InterPro"/>
</dbReference>
<dbReference type="GO" id="GO:0009307">
    <property type="term" value="P:DNA restriction-modification system"/>
    <property type="evidence" value="ECO:0007669"/>
    <property type="project" value="InterPro"/>
</dbReference>
<name>A0A9X1CE11_9BACI</name>
<evidence type="ECO:0000313" key="3">
    <source>
        <dbReference type="EMBL" id="MBP2075807.1"/>
    </source>
</evidence>
<evidence type="ECO:0000259" key="2">
    <source>
        <dbReference type="Pfam" id="PF04471"/>
    </source>
</evidence>
<dbReference type="Gene3D" id="3.40.1350.10">
    <property type="match status" value="1"/>
</dbReference>
<gene>
    <name evidence="3" type="ORF">J2Z64_000018</name>
</gene>
<keyword evidence="4" id="KW-1185">Reference proteome</keyword>
<dbReference type="PANTHER" id="PTHR30015">
    <property type="entry name" value="MRR RESTRICTION SYSTEM PROTEIN"/>
    <property type="match status" value="1"/>
</dbReference>
<feature type="domain" description="Restriction endonuclease type IV Mrr" evidence="2">
    <location>
        <begin position="84"/>
        <end position="195"/>
    </location>
</feature>
<feature type="transmembrane region" description="Helical" evidence="1">
    <location>
        <begin position="39"/>
        <end position="56"/>
    </location>
</feature>
<protein>
    <submittedName>
        <fullName evidence="3">Restriction system protein</fullName>
    </submittedName>
</protein>
<dbReference type="InterPro" id="IPR011856">
    <property type="entry name" value="tRNA_endonuc-like_dom_sf"/>
</dbReference>
<dbReference type="PANTHER" id="PTHR30015:SF7">
    <property type="entry name" value="TYPE IV METHYL-DIRECTED RESTRICTION ENZYME ECOKMRR"/>
    <property type="match status" value="1"/>
</dbReference>
<feature type="transmembrane region" description="Helical" evidence="1">
    <location>
        <begin position="12"/>
        <end position="33"/>
    </location>
</feature>
<keyword evidence="1" id="KW-1133">Transmembrane helix</keyword>
<accession>A0A9X1CE11</accession>
<reference evidence="3" key="1">
    <citation type="submission" date="2021-03" db="EMBL/GenBank/DDBJ databases">
        <title>Genomic Encyclopedia of Type Strains, Phase IV (KMG-IV): sequencing the most valuable type-strain genomes for metagenomic binning, comparative biology and taxonomic classification.</title>
        <authorList>
            <person name="Goeker M."/>
        </authorList>
    </citation>
    <scope>NUCLEOTIDE SEQUENCE</scope>
    <source>
        <strain evidence="3">DSM 107338</strain>
    </source>
</reference>
<dbReference type="RefSeq" id="WP_149474154.1">
    <property type="nucleotide sequence ID" value="NZ_JAGGMB010000001.1"/>
</dbReference>
<keyword evidence="1" id="KW-0812">Transmembrane</keyword>
<evidence type="ECO:0000313" key="4">
    <source>
        <dbReference type="Proteomes" id="UP001138793"/>
    </source>
</evidence>
<dbReference type="Pfam" id="PF04471">
    <property type="entry name" value="Mrr_cat"/>
    <property type="match status" value="1"/>
</dbReference>
<dbReference type="EMBL" id="JAGGMB010000001">
    <property type="protein sequence ID" value="MBP2075807.1"/>
    <property type="molecule type" value="Genomic_DNA"/>
</dbReference>
<proteinExistence type="predicted"/>
<sequence>MARRRVTKSNMLFYFVFFLSLFLFAVIYQFIIWLSSLSLISWLLVGIIIIGVIFIRRKQKQKKEIREKEERCRDLRRQGGLKELRKMPHRQFEYYVCNLFRLIGYDAHVTPPTGDGGKDIMIYEDNCFAIAECIRYSITNKVTRPDIQKFHSAIIDCKAEKGYFITTGEFTLQAKNYVLDKPIILVNGEKLIEMIEDSTTNINRLM</sequence>
<keyword evidence="1" id="KW-0472">Membrane</keyword>
<comment type="caution">
    <text evidence="3">The sequence shown here is derived from an EMBL/GenBank/DDBJ whole genome shotgun (WGS) entry which is preliminary data.</text>
</comment>
<dbReference type="InterPro" id="IPR052906">
    <property type="entry name" value="Type_IV_Methyl-Rstrct_Enzyme"/>
</dbReference>
<organism evidence="3 4">
    <name type="scientific">Oceanobacillus polygoni</name>
    <dbReference type="NCBI Taxonomy" id="1235259"/>
    <lineage>
        <taxon>Bacteria</taxon>
        <taxon>Bacillati</taxon>
        <taxon>Bacillota</taxon>
        <taxon>Bacilli</taxon>
        <taxon>Bacillales</taxon>
        <taxon>Bacillaceae</taxon>
        <taxon>Oceanobacillus</taxon>
    </lineage>
</organism>
<dbReference type="OrthoDB" id="9803736at2"/>
<dbReference type="InterPro" id="IPR007560">
    <property type="entry name" value="Restrct_endonuc_IV_Mrr"/>
</dbReference>
<dbReference type="GO" id="GO:0015666">
    <property type="term" value="F:restriction endodeoxyribonuclease activity"/>
    <property type="evidence" value="ECO:0007669"/>
    <property type="project" value="TreeGrafter"/>
</dbReference>
<dbReference type="AlphaFoldDB" id="A0A9X1CE11"/>